<evidence type="ECO:0000259" key="7">
    <source>
        <dbReference type="Pfam" id="PF04542"/>
    </source>
</evidence>
<dbReference type="GO" id="GO:0006352">
    <property type="term" value="P:DNA-templated transcription initiation"/>
    <property type="evidence" value="ECO:0007669"/>
    <property type="project" value="InterPro"/>
</dbReference>
<evidence type="ECO:0000259" key="8">
    <source>
        <dbReference type="Pfam" id="PF04545"/>
    </source>
</evidence>
<feature type="compositionally biased region" description="Polar residues" evidence="6">
    <location>
        <begin position="1"/>
        <end position="23"/>
    </location>
</feature>
<feature type="domain" description="RNA polymerase sigma-70 region 2" evidence="7">
    <location>
        <begin position="47"/>
        <end position="115"/>
    </location>
</feature>
<evidence type="ECO:0000256" key="4">
    <source>
        <dbReference type="ARBA" id="ARBA00023125"/>
    </source>
</evidence>
<feature type="region of interest" description="Disordered" evidence="6">
    <location>
        <begin position="1"/>
        <end position="40"/>
    </location>
</feature>
<dbReference type="KEGG" id="osu:NT6N_01450"/>
<evidence type="ECO:0000256" key="1">
    <source>
        <dbReference type="ARBA" id="ARBA00010641"/>
    </source>
</evidence>
<dbReference type="CDD" id="cd06171">
    <property type="entry name" value="Sigma70_r4"/>
    <property type="match status" value="1"/>
</dbReference>
<gene>
    <name evidence="9" type="primary">sigH</name>
    <name evidence="9" type="ORF">NT6N_01450</name>
</gene>
<accession>A0AAT9FGK4</accession>
<dbReference type="EMBL" id="AP026866">
    <property type="protein sequence ID" value="BDS05105.1"/>
    <property type="molecule type" value="Genomic_DNA"/>
</dbReference>
<name>A0AAT9FGK4_9BACT</name>
<dbReference type="InterPro" id="IPR013325">
    <property type="entry name" value="RNA_pol_sigma_r2"/>
</dbReference>
<keyword evidence="4" id="KW-0238">DNA-binding</keyword>
<dbReference type="PANTHER" id="PTHR43133:SF8">
    <property type="entry name" value="RNA POLYMERASE SIGMA FACTOR HI_1459-RELATED"/>
    <property type="match status" value="1"/>
</dbReference>
<dbReference type="GO" id="GO:0000428">
    <property type="term" value="C:DNA-directed RNA polymerase complex"/>
    <property type="evidence" value="ECO:0007669"/>
    <property type="project" value="UniProtKB-KW"/>
</dbReference>
<dbReference type="InterPro" id="IPR014284">
    <property type="entry name" value="RNA_pol_sigma-70_dom"/>
</dbReference>
<dbReference type="AlphaFoldDB" id="A0AAT9FGK4"/>
<dbReference type="GO" id="GO:0003677">
    <property type="term" value="F:DNA binding"/>
    <property type="evidence" value="ECO:0007669"/>
    <property type="project" value="UniProtKB-KW"/>
</dbReference>
<dbReference type="InterPro" id="IPR007630">
    <property type="entry name" value="RNA_pol_sigma70_r4"/>
</dbReference>
<dbReference type="SUPFAM" id="SSF88946">
    <property type="entry name" value="Sigma2 domain of RNA polymerase sigma factors"/>
    <property type="match status" value="1"/>
</dbReference>
<protein>
    <submittedName>
        <fullName evidence="9">DNA-directed RNA polymerase sigma-70 factor</fullName>
    </submittedName>
</protein>
<evidence type="ECO:0000256" key="5">
    <source>
        <dbReference type="ARBA" id="ARBA00023163"/>
    </source>
</evidence>
<dbReference type="Gene3D" id="1.10.10.10">
    <property type="entry name" value="Winged helix-like DNA-binding domain superfamily/Winged helix DNA-binding domain"/>
    <property type="match status" value="1"/>
</dbReference>
<dbReference type="NCBIfam" id="TIGR02937">
    <property type="entry name" value="sigma70-ECF"/>
    <property type="match status" value="1"/>
</dbReference>
<dbReference type="InterPro" id="IPR039425">
    <property type="entry name" value="RNA_pol_sigma-70-like"/>
</dbReference>
<sequence length="214" mass="24016">MDSENNESVNSATASISKLSQGASRDADGRRKPSAAEGYEWGTWLAENGSRLLLFARQQTRSTEDAQDVLQDALVKLARKIDEGVFDGGQEAWKPYLYTTIRRLSIDLGRKNDRRSKREEKSEADRRGETGGMSDPWFEGGAANDETRNLLEEGLKKLPTKFSEVIIMKIWGENTFAEIGEILGVSLNTVASRYRYGLERLRKGLEGARHNEDI</sequence>
<evidence type="ECO:0000256" key="6">
    <source>
        <dbReference type="SAM" id="MobiDB-lite"/>
    </source>
</evidence>
<evidence type="ECO:0000256" key="3">
    <source>
        <dbReference type="ARBA" id="ARBA00023082"/>
    </source>
</evidence>
<dbReference type="Gene3D" id="1.10.1740.10">
    <property type="match status" value="1"/>
</dbReference>
<feature type="compositionally biased region" description="Basic and acidic residues" evidence="6">
    <location>
        <begin position="112"/>
        <end position="129"/>
    </location>
</feature>
<reference evidence="9" key="1">
    <citation type="submission" date="2024-07" db="EMBL/GenBank/DDBJ databases">
        <title>Complete genome sequence of Verrucomicrobiaceae bacterium NT6N.</title>
        <authorList>
            <person name="Huang C."/>
            <person name="Takami H."/>
            <person name="Hamasaki K."/>
        </authorList>
    </citation>
    <scope>NUCLEOTIDE SEQUENCE</scope>
    <source>
        <strain evidence="9">NT6N</strain>
    </source>
</reference>
<feature type="domain" description="RNA polymerase sigma-70 region 4" evidence="8">
    <location>
        <begin position="155"/>
        <end position="203"/>
    </location>
</feature>
<proteinExistence type="inferred from homology"/>
<dbReference type="Pfam" id="PF04545">
    <property type="entry name" value="Sigma70_r4"/>
    <property type="match status" value="1"/>
</dbReference>
<dbReference type="SUPFAM" id="SSF88659">
    <property type="entry name" value="Sigma3 and sigma4 domains of RNA polymerase sigma factors"/>
    <property type="match status" value="1"/>
</dbReference>
<dbReference type="PANTHER" id="PTHR43133">
    <property type="entry name" value="RNA POLYMERASE ECF-TYPE SIGMA FACTO"/>
    <property type="match status" value="1"/>
</dbReference>
<comment type="similarity">
    <text evidence="1">Belongs to the sigma-70 factor family. ECF subfamily.</text>
</comment>
<dbReference type="InterPro" id="IPR036388">
    <property type="entry name" value="WH-like_DNA-bd_sf"/>
</dbReference>
<evidence type="ECO:0000256" key="2">
    <source>
        <dbReference type="ARBA" id="ARBA00023015"/>
    </source>
</evidence>
<feature type="region of interest" description="Disordered" evidence="6">
    <location>
        <begin position="112"/>
        <end position="142"/>
    </location>
</feature>
<keyword evidence="3" id="KW-0731">Sigma factor</keyword>
<evidence type="ECO:0000313" key="9">
    <source>
        <dbReference type="EMBL" id="BDS05105.1"/>
    </source>
</evidence>
<organism evidence="9">
    <name type="scientific">Oceaniferula spumae</name>
    <dbReference type="NCBI Taxonomy" id="2979115"/>
    <lineage>
        <taxon>Bacteria</taxon>
        <taxon>Pseudomonadati</taxon>
        <taxon>Verrucomicrobiota</taxon>
        <taxon>Verrucomicrobiia</taxon>
        <taxon>Verrucomicrobiales</taxon>
        <taxon>Verrucomicrobiaceae</taxon>
        <taxon>Oceaniferula</taxon>
    </lineage>
</organism>
<keyword evidence="2" id="KW-0805">Transcription regulation</keyword>
<keyword evidence="9" id="KW-0240">DNA-directed RNA polymerase</keyword>
<dbReference type="InterPro" id="IPR007627">
    <property type="entry name" value="RNA_pol_sigma70_r2"/>
</dbReference>
<dbReference type="InterPro" id="IPR013324">
    <property type="entry name" value="RNA_pol_sigma_r3/r4-like"/>
</dbReference>
<dbReference type="GO" id="GO:0016987">
    <property type="term" value="F:sigma factor activity"/>
    <property type="evidence" value="ECO:0007669"/>
    <property type="project" value="UniProtKB-KW"/>
</dbReference>
<keyword evidence="5" id="KW-0804">Transcription</keyword>
<dbReference type="Pfam" id="PF04542">
    <property type="entry name" value="Sigma70_r2"/>
    <property type="match status" value="1"/>
</dbReference>